<dbReference type="SUPFAM" id="SSF56349">
    <property type="entry name" value="DNA breaking-rejoining enzymes"/>
    <property type="match status" value="1"/>
</dbReference>
<organism evidence="5">
    <name type="scientific">uncultured bacterium Contigcl_1523</name>
    <dbReference type="NCBI Taxonomy" id="1393648"/>
    <lineage>
        <taxon>Bacteria</taxon>
        <taxon>environmental samples</taxon>
    </lineage>
</organism>
<keyword evidence="2" id="KW-0238">DNA-binding</keyword>
<dbReference type="GO" id="GO:0015074">
    <property type="term" value="P:DNA integration"/>
    <property type="evidence" value="ECO:0007669"/>
    <property type="project" value="InterPro"/>
</dbReference>
<evidence type="ECO:0000256" key="1">
    <source>
        <dbReference type="ARBA" id="ARBA00008857"/>
    </source>
</evidence>
<protein>
    <submittedName>
        <fullName evidence="5">Site-specific recombinase XerD</fullName>
    </submittedName>
</protein>
<dbReference type="Pfam" id="PF00589">
    <property type="entry name" value="Phage_integrase"/>
    <property type="match status" value="1"/>
</dbReference>
<dbReference type="GO" id="GO:0003677">
    <property type="term" value="F:DNA binding"/>
    <property type="evidence" value="ECO:0007669"/>
    <property type="project" value="UniProtKB-KW"/>
</dbReference>
<dbReference type="EMBL" id="KC246856">
    <property type="protein sequence ID" value="AHF25886.1"/>
    <property type="molecule type" value="Genomic_DNA"/>
</dbReference>
<dbReference type="PANTHER" id="PTHR30349:SF64">
    <property type="entry name" value="PROPHAGE INTEGRASE INTD-RELATED"/>
    <property type="match status" value="1"/>
</dbReference>
<dbReference type="InterPro" id="IPR050090">
    <property type="entry name" value="Tyrosine_recombinase_XerCD"/>
</dbReference>
<sequence length="392" mass="45255">MSRNQLAQRSDGRFKVNYKNKQFYGKSKKEALRKRDEYVALERAGIDYDCCDTPFTEYGLRWLETYRVDCSSRQQQQYAGMIRYAGEKLNNKPMRRITVTDIQAVTNTLSVYSTSYVNKFLTTMRGIFRTAFAEGAILRNPMDLVKRPKCKKTEGHRALEEWERDLICSTYQEHDFGLVAMVMLFTGLRRGEAIFINVDRDVDFERNLITVRGAVTFTNGNQPEESEGKTENAKRTIPLVKPLADALRGHHGLLCTKEDGTLMSQTAFERKYESYMAFLETRINGCPKRWYGRTRAHKALLAAGQELPLWKEVTIRCHDFRVDFCTRCYYADIPVVTLQHWMGHASLKMILEIYTKLSKAAEEKDATKLAAFMEKGLVPQVPEQEQSSFRAS</sequence>
<evidence type="ECO:0000256" key="2">
    <source>
        <dbReference type="ARBA" id="ARBA00023125"/>
    </source>
</evidence>
<keyword evidence="3" id="KW-0233">DNA recombination</keyword>
<dbReference type="PANTHER" id="PTHR30349">
    <property type="entry name" value="PHAGE INTEGRASE-RELATED"/>
    <property type="match status" value="1"/>
</dbReference>
<name>W0FLR9_9BACT</name>
<evidence type="ECO:0000313" key="5">
    <source>
        <dbReference type="EMBL" id="AHF25886.1"/>
    </source>
</evidence>
<accession>W0FLR9</accession>
<dbReference type="InterPro" id="IPR010998">
    <property type="entry name" value="Integrase_recombinase_N"/>
</dbReference>
<dbReference type="InterPro" id="IPR013762">
    <property type="entry name" value="Integrase-like_cat_sf"/>
</dbReference>
<reference evidence="5" key="1">
    <citation type="journal article" date="2013" name="PLoS ONE">
        <title>Metagenomic insights into the carbohydrate-active enzymes carried by the microorganisms adhering to solid digesta in the rumen of cows.</title>
        <authorList>
            <person name="Wang L."/>
            <person name="Hatem A."/>
            <person name="Catalyurek U.V."/>
            <person name="Morrison M."/>
            <person name="Yu Z."/>
        </authorList>
    </citation>
    <scope>NUCLEOTIDE SEQUENCE</scope>
</reference>
<dbReference type="InterPro" id="IPR002104">
    <property type="entry name" value="Integrase_catalytic"/>
</dbReference>
<feature type="domain" description="Tyr recombinase" evidence="4">
    <location>
        <begin position="154"/>
        <end position="369"/>
    </location>
</feature>
<dbReference type="Gene3D" id="1.10.443.10">
    <property type="entry name" value="Intergrase catalytic core"/>
    <property type="match status" value="1"/>
</dbReference>
<dbReference type="GO" id="GO:0006310">
    <property type="term" value="P:DNA recombination"/>
    <property type="evidence" value="ECO:0007669"/>
    <property type="project" value="UniProtKB-KW"/>
</dbReference>
<evidence type="ECO:0000259" key="4">
    <source>
        <dbReference type="PROSITE" id="PS51898"/>
    </source>
</evidence>
<evidence type="ECO:0000256" key="3">
    <source>
        <dbReference type="ARBA" id="ARBA00023172"/>
    </source>
</evidence>
<dbReference type="InterPro" id="IPR011010">
    <property type="entry name" value="DNA_brk_join_enz"/>
</dbReference>
<dbReference type="AlphaFoldDB" id="W0FLR9"/>
<dbReference type="PROSITE" id="PS51898">
    <property type="entry name" value="TYR_RECOMBINASE"/>
    <property type="match status" value="1"/>
</dbReference>
<comment type="similarity">
    <text evidence="1">Belongs to the 'phage' integrase family.</text>
</comment>
<dbReference type="Gene3D" id="1.10.150.130">
    <property type="match status" value="1"/>
</dbReference>
<proteinExistence type="inferred from homology"/>